<name>A0A9W6RCY5_9ACTN</name>
<dbReference type="RefSeq" id="WP_285618782.1">
    <property type="nucleotide sequence ID" value="NZ_BSTJ01000001.1"/>
</dbReference>
<dbReference type="GO" id="GO:0003677">
    <property type="term" value="F:DNA binding"/>
    <property type="evidence" value="ECO:0007669"/>
    <property type="project" value="InterPro"/>
</dbReference>
<dbReference type="InterPro" id="IPR004401">
    <property type="entry name" value="YbaB/EbfC"/>
</dbReference>
<organism evidence="1 2">
    <name type="scientific">Actinoallomurus iriomotensis</name>
    <dbReference type="NCBI Taxonomy" id="478107"/>
    <lineage>
        <taxon>Bacteria</taxon>
        <taxon>Bacillati</taxon>
        <taxon>Actinomycetota</taxon>
        <taxon>Actinomycetes</taxon>
        <taxon>Streptosporangiales</taxon>
        <taxon>Thermomonosporaceae</taxon>
        <taxon>Actinoallomurus</taxon>
    </lineage>
</organism>
<sequence>MKKIAEIRELEQKLATKRITVESDDKSVRVTVDGHGTLIDLQIRHDAISRQNSARLEKDIVLTVGRADLLGEKLRRRLAESFLEADE</sequence>
<protein>
    <submittedName>
        <fullName evidence="1">Uncharacterized protein</fullName>
    </submittedName>
</protein>
<evidence type="ECO:0000313" key="1">
    <source>
        <dbReference type="EMBL" id="GLY73453.1"/>
    </source>
</evidence>
<dbReference type="EMBL" id="BSTJ01000001">
    <property type="protein sequence ID" value="GLY73453.1"/>
    <property type="molecule type" value="Genomic_DNA"/>
</dbReference>
<gene>
    <name evidence="1" type="ORF">Airi01_017200</name>
</gene>
<dbReference type="AlphaFoldDB" id="A0A9W6RCY5"/>
<reference evidence="1" key="1">
    <citation type="submission" date="2023-03" db="EMBL/GenBank/DDBJ databases">
        <title>Actinoallomurus iriomotensis NBRC 103681.</title>
        <authorList>
            <person name="Ichikawa N."/>
            <person name="Sato H."/>
            <person name="Tonouchi N."/>
        </authorList>
    </citation>
    <scope>NUCLEOTIDE SEQUENCE</scope>
    <source>
        <strain evidence="1">NBRC 103681</strain>
    </source>
</reference>
<accession>A0A9W6RCY5</accession>
<dbReference type="Gene3D" id="3.30.1310.10">
    <property type="entry name" value="Nucleoid-associated protein YbaB-like domain"/>
    <property type="match status" value="1"/>
</dbReference>
<dbReference type="Pfam" id="PF02575">
    <property type="entry name" value="YbaB_DNA_bd"/>
    <property type="match status" value="1"/>
</dbReference>
<evidence type="ECO:0000313" key="2">
    <source>
        <dbReference type="Proteomes" id="UP001165135"/>
    </source>
</evidence>
<comment type="caution">
    <text evidence="1">The sequence shown here is derived from an EMBL/GenBank/DDBJ whole genome shotgun (WGS) entry which is preliminary data.</text>
</comment>
<dbReference type="Proteomes" id="UP001165135">
    <property type="component" value="Unassembled WGS sequence"/>
</dbReference>
<dbReference type="SUPFAM" id="SSF82607">
    <property type="entry name" value="YbaB-like"/>
    <property type="match status" value="1"/>
</dbReference>
<dbReference type="InterPro" id="IPR036894">
    <property type="entry name" value="YbaB-like_sf"/>
</dbReference>
<proteinExistence type="predicted"/>